<dbReference type="AlphaFoldDB" id="A0A6A6F8H4"/>
<dbReference type="EMBL" id="ML992688">
    <property type="protein sequence ID" value="KAF2209187.1"/>
    <property type="molecule type" value="Genomic_DNA"/>
</dbReference>
<name>A0A6A6F8H4_9PEZI</name>
<protein>
    <recommendedName>
        <fullName evidence="5">Secreted protein</fullName>
    </recommendedName>
</protein>
<feature type="signal peptide" evidence="2">
    <location>
        <begin position="1"/>
        <end position="16"/>
    </location>
</feature>
<evidence type="ECO:0008006" key="5">
    <source>
        <dbReference type="Google" id="ProtNLM"/>
    </source>
</evidence>
<dbReference type="Proteomes" id="UP000799539">
    <property type="component" value="Unassembled WGS sequence"/>
</dbReference>
<organism evidence="3 4">
    <name type="scientific">Cercospora zeae-maydis SCOH1-5</name>
    <dbReference type="NCBI Taxonomy" id="717836"/>
    <lineage>
        <taxon>Eukaryota</taxon>
        <taxon>Fungi</taxon>
        <taxon>Dikarya</taxon>
        <taxon>Ascomycota</taxon>
        <taxon>Pezizomycotina</taxon>
        <taxon>Dothideomycetes</taxon>
        <taxon>Dothideomycetidae</taxon>
        <taxon>Mycosphaerellales</taxon>
        <taxon>Mycosphaerellaceae</taxon>
        <taxon>Cercospora</taxon>
    </lineage>
</organism>
<sequence length="82" mass="9391">MLLLLLLLLLLHHLHSRASIRPHSTDHRRPSPTNKAHTCNSLRPCSLRRRSINKTTHLLPHLHQSAAPLLTATMVTLPYSRR</sequence>
<keyword evidence="2" id="KW-0732">Signal</keyword>
<feature type="compositionally biased region" description="Polar residues" evidence="1">
    <location>
        <begin position="31"/>
        <end position="42"/>
    </location>
</feature>
<evidence type="ECO:0000256" key="1">
    <source>
        <dbReference type="SAM" id="MobiDB-lite"/>
    </source>
</evidence>
<reference evidence="3" key="1">
    <citation type="journal article" date="2020" name="Stud. Mycol.">
        <title>101 Dothideomycetes genomes: a test case for predicting lifestyles and emergence of pathogens.</title>
        <authorList>
            <person name="Haridas S."/>
            <person name="Albert R."/>
            <person name="Binder M."/>
            <person name="Bloem J."/>
            <person name="Labutti K."/>
            <person name="Salamov A."/>
            <person name="Andreopoulos B."/>
            <person name="Baker S."/>
            <person name="Barry K."/>
            <person name="Bills G."/>
            <person name="Bluhm B."/>
            <person name="Cannon C."/>
            <person name="Castanera R."/>
            <person name="Culley D."/>
            <person name="Daum C."/>
            <person name="Ezra D."/>
            <person name="Gonzalez J."/>
            <person name="Henrissat B."/>
            <person name="Kuo A."/>
            <person name="Liang C."/>
            <person name="Lipzen A."/>
            <person name="Lutzoni F."/>
            <person name="Magnuson J."/>
            <person name="Mondo S."/>
            <person name="Nolan M."/>
            <person name="Ohm R."/>
            <person name="Pangilinan J."/>
            <person name="Park H.-J."/>
            <person name="Ramirez L."/>
            <person name="Alfaro M."/>
            <person name="Sun H."/>
            <person name="Tritt A."/>
            <person name="Yoshinaga Y."/>
            <person name="Zwiers L.-H."/>
            <person name="Turgeon B."/>
            <person name="Goodwin S."/>
            <person name="Spatafora J."/>
            <person name="Crous P."/>
            <person name="Grigoriev I."/>
        </authorList>
    </citation>
    <scope>NUCLEOTIDE SEQUENCE</scope>
    <source>
        <strain evidence="3">SCOH1-5</strain>
    </source>
</reference>
<evidence type="ECO:0000313" key="4">
    <source>
        <dbReference type="Proteomes" id="UP000799539"/>
    </source>
</evidence>
<evidence type="ECO:0000256" key="2">
    <source>
        <dbReference type="SAM" id="SignalP"/>
    </source>
</evidence>
<gene>
    <name evidence="3" type="ORF">CERZMDRAFT_91416</name>
</gene>
<proteinExistence type="predicted"/>
<feature type="chain" id="PRO_5025606542" description="Secreted protein" evidence="2">
    <location>
        <begin position="17"/>
        <end position="82"/>
    </location>
</feature>
<accession>A0A6A6F8H4</accession>
<feature type="region of interest" description="Disordered" evidence="1">
    <location>
        <begin position="20"/>
        <end position="42"/>
    </location>
</feature>
<keyword evidence="4" id="KW-1185">Reference proteome</keyword>
<evidence type="ECO:0000313" key="3">
    <source>
        <dbReference type="EMBL" id="KAF2209187.1"/>
    </source>
</evidence>